<dbReference type="GO" id="GO:0015074">
    <property type="term" value="P:DNA integration"/>
    <property type="evidence" value="ECO:0007669"/>
    <property type="project" value="UniProtKB-KW"/>
</dbReference>
<dbReference type="PANTHER" id="PTHR30349">
    <property type="entry name" value="PHAGE INTEGRASE-RELATED"/>
    <property type="match status" value="1"/>
</dbReference>
<dbReference type="PROSITE" id="PS51898">
    <property type="entry name" value="TYR_RECOMBINASE"/>
    <property type="match status" value="1"/>
</dbReference>
<dbReference type="InterPro" id="IPR004107">
    <property type="entry name" value="Integrase_SAM-like_N"/>
</dbReference>
<keyword evidence="2" id="KW-0229">DNA integration</keyword>
<organism evidence="8 9">
    <name type="scientific">Phormidium nigroviride PCC 7112</name>
    <dbReference type="NCBI Taxonomy" id="179408"/>
    <lineage>
        <taxon>Bacteria</taxon>
        <taxon>Bacillati</taxon>
        <taxon>Cyanobacteriota</taxon>
        <taxon>Cyanophyceae</taxon>
        <taxon>Oscillatoriophycideae</taxon>
        <taxon>Oscillatoriales</taxon>
        <taxon>Oscillatoriaceae</taxon>
        <taxon>Phormidium</taxon>
    </lineage>
</organism>
<geneLocation type="plasmid" evidence="8 9">
    <name>pOSC7112.03</name>
</geneLocation>
<keyword evidence="4" id="KW-0233">DNA recombination</keyword>
<evidence type="ECO:0000256" key="4">
    <source>
        <dbReference type="ARBA" id="ARBA00023172"/>
    </source>
</evidence>
<dbReference type="Gene3D" id="1.10.443.10">
    <property type="entry name" value="Intergrase catalytic core"/>
    <property type="match status" value="1"/>
</dbReference>
<keyword evidence="9" id="KW-1185">Reference proteome</keyword>
<evidence type="ECO:0000256" key="1">
    <source>
        <dbReference type="ARBA" id="ARBA00008857"/>
    </source>
</evidence>
<evidence type="ECO:0000259" key="6">
    <source>
        <dbReference type="PROSITE" id="PS51898"/>
    </source>
</evidence>
<dbReference type="EMBL" id="CP003617">
    <property type="protein sequence ID" value="AFZ10915.1"/>
    <property type="molecule type" value="Genomic_DNA"/>
</dbReference>
<keyword evidence="8" id="KW-0614">Plasmid</keyword>
<gene>
    <name evidence="8" type="ORF">Osc7112_6830</name>
</gene>
<evidence type="ECO:0000256" key="3">
    <source>
        <dbReference type="ARBA" id="ARBA00023125"/>
    </source>
</evidence>
<dbReference type="KEGG" id="oni:Osc7112_6830"/>
<dbReference type="Pfam" id="PF00589">
    <property type="entry name" value="Phage_integrase"/>
    <property type="match status" value="1"/>
</dbReference>
<dbReference type="RefSeq" id="WP_015179877.1">
    <property type="nucleotide sequence ID" value="NC_019731.1"/>
</dbReference>
<dbReference type="PROSITE" id="PS51900">
    <property type="entry name" value="CB"/>
    <property type="match status" value="1"/>
</dbReference>
<feature type="domain" description="Tyr recombinase" evidence="6">
    <location>
        <begin position="144"/>
        <end position="330"/>
    </location>
</feature>
<dbReference type="InterPro" id="IPR002104">
    <property type="entry name" value="Integrase_catalytic"/>
</dbReference>
<evidence type="ECO:0000259" key="7">
    <source>
        <dbReference type="PROSITE" id="PS51900"/>
    </source>
</evidence>
<dbReference type="Pfam" id="PF02899">
    <property type="entry name" value="Phage_int_SAM_1"/>
    <property type="match status" value="1"/>
</dbReference>
<dbReference type="PATRIC" id="fig|179408.3.peg.8185"/>
<comment type="similarity">
    <text evidence="1">Belongs to the 'phage' integrase family.</text>
</comment>
<dbReference type="InterPro" id="IPR044068">
    <property type="entry name" value="CB"/>
</dbReference>
<keyword evidence="3 5" id="KW-0238">DNA-binding</keyword>
<dbReference type="SUPFAM" id="SSF56349">
    <property type="entry name" value="DNA breaking-rejoining enzymes"/>
    <property type="match status" value="1"/>
</dbReference>
<feature type="domain" description="Core-binding (CB)" evidence="7">
    <location>
        <begin position="19"/>
        <end position="123"/>
    </location>
</feature>
<dbReference type="AlphaFoldDB" id="K9VUP6"/>
<dbReference type="SUPFAM" id="SSF47823">
    <property type="entry name" value="lambda integrase-like, N-terminal domain"/>
    <property type="match status" value="1"/>
</dbReference>
<dbReference type="OrthoDB" id="550438at2"/>
<evidence type="ECO:0000256" key="2">
    <source>
        <dbReference type="ARBA" id="ARBA00022908"/>
    </source>
</evidence>
<dbReference type="PANTHER" id="PTHR30349:SF64">
    <property type="entry name" value="PROPHAGE INTEGRASE INTD-RELATED"/>
    <property type="match status" value="1"/>
</dbReference>
<dbReference type="InterPro" id="IPR050090">
    <property type="entry name" value="Tyrosine_recombinase_XerCD"/>
</dbReference>
<dbReference type="GO" id="GO:0003677">
    <property type="term" value="F:DNA binding"/>
    <property type="evidence" value="ECO:0007669"/>
    <property type="project" value="UniProtKB-UniRule"/>
</dbReference>
<sequence length="336" mass="37507">MKAELSEALPSKRIARLEANLDAKIERYFDTLDTDPDVLKQLLADKRSENTRRAYERDVNDFLVTMTGMPALPDNVLEFLHLEERQAVSVVLKYKAKLIDKGLKEATVNRRLAAVKSLVEMGRKLGVCHYTLGDIKGEKIVGYRDTTGVDRATFERILSGCDLATKAGKRDYALLRLLWGNALRRNEISQLNVRDFDPAGKTLRILGKGRGTQSEVVDLGVATVRAIADWLEERGSCSPDSPLFIALDSAHSGHRLSGDGICKMVVRYSEKAGIKKQMSPHRIRHSAITAALDATDGDVRKVQKLSRHRNLNTLMVYDDNRSRDQGAVTDLLDGMF</sequence>
<dbReference type="InterPro" id="IPR013762">
    <property type="entry name" value="Integrase-like_cat_sf"/>
</dbReference>
<dbReference type="HOGENOM" id="CLU_027562_9_6_3"/>
<accession>K9VUP6</accession>
<dbReference type="GO" id="GO:0006310">
    <property type="term" value="P:DNA recombination"/>
    <property type="evidence" value="ECO:0007669"/>
    <property type="project" value="UniProtKB-KW"/>
</dbReference>
<proteinExistence type="inferred from homology"/>
<dbReference type="Proteomes" id="UP000010478">
    <property type="component" value="Plasmid pOSC7112.03"/>
</dbReference>
<reference evidence="8 9" key="1">
    <citation type="submission" date="2012-05" db="EMBL/GenBank/DDBJ databases">
        <title>Finished plasmid 3 of genome of Oscillatoria sp. PCC 7112.</title>
        <authorList>
            <consortium name="US DOE Joint Genome Institute"/>
            <person name="Gugger M."/>
            <person name="Coursin T."/>
            <person name="Rippka R."/>
            <person name="Tandeau De Marsac N."/>
            <person name="Huntemann M."/>
            <person name="Wei C.-L."/>
            <person name="Han J."/>
            <person name="Detter J.C."/>
            <person name="Han C."/>
            <person name="Tapia R."/>
            <person name="Davenport K."/>
            <person name="Daligault H."/>
            <person name="Erkkila T."/>
            <person name="Gu W."/>
            <person name="Munk A.C.C."/>
            <person name="Teshima H."/>
            <person name="Xu Y."/>
            <person name="Chain P."/>
            <person name="Chen A."/>
            <person name="Krypides N."/>
            <person name="Mavromatis K."/>
            <person name="Markowitz V."/>
            <person name="Szeto E."/>
            <person name="Ivanova N."/>
            <person name="Mikhailova N."/>
            <person name="Ovchinnikova G."/>
            <person name="Pagani I."/>
            <person name="Pati A."/>
            <person name="Goodwin L."/>
            <person name="Peters L."/>
            <person name="Pitluck S."/>
            <person name="Woyke T."/>
            <person name="Kerfeld C."/>
        </authorList>
    </citation>
    <scope>NUCLEOTIDE SEQUENCE [LARGE SCALE GENOMIC DNA]</scope>
    <source>
        <strain evidence="8 9">PCC 7112</strain>
        <plasmid evidence="8 9">pOSC7112.03</plasmid>
    </source>
</reference>
<evidence type="ECO:0000313" key="9">
    <source>
        <dbReference type="Proteomes" id="UP000010478"/>
    </source>
</evidence>
<dbReference type="InterPro" id="IPR011010">
    <property type="entry name" value="DNA_brk_join_enz"/>
</dbReference>
<protein>
    <submittedName>
        <fullName evidence="8">Integrase family protein</fullName>
    </submittedName>
</protein>
<evidence type="ECO:0000256" key="5">
    <source>
        <dbReference type="PROSITE-ProRule" id="PRU01248"/>
    </source>
</evidence>
<dbReference type="InterPro" id="IPR010998">
    <property type="entry name" value="Integrase_recombinase_N"/>
</dbReference>
<dbReference type="Gene3D" id="1.10.150.130">
    <property type="match status" value="1"/>
</dbReference>
<name>K9VUP6_9CYAN</name>
<evidence type="ECO:0000313" key="8">
    <source>
        <dbReference type="EMBL" id="AFZ10915.1"/>
    </source>
</evidence>
<dbReference type="CDD" id="cd01195">
    <property type="entry name" value="INT_C_like_5"/>
    <property type="match status" value="1"/>
</dbReference>